<dbReference type="InterPro" id="IPR016169">
    <property type="entry name" value="FAD-bd_PCMH_sub2"/>
</dbReference>
<dbReference type="GO" id="GO:0004854">
    <property type="term" value="F:xanthine dehydrogenase activity"/>
    <property type="evidence" value="ECO:0007669"/>
    <property type="project" value="UniProtKB-EC"/>
</dbReference>
<accession>A0ABR9HID4</accession>
<dbReference type="RefSeq" id="WP_191271669.1">
    <property type="nucleotide sequence ID" value="NZ_BMXJ01000005.1"/>
</dbReference>
<evidence type="ECO:0000313" key="4">
    <source>
        <dbReference type="Proteomes" id="UP000598217"/>
    </source>
</evidence>
<keyword evidence="4" id="KW-1185">Reference proteome</keyword>
<dbReference type="InterPro" id="IPR036318">
    <property type="entry name" value="FAD-bd_PCMH-like_sf"/>
</dbReference>
<dbReference type="PANTHER" id="PTHR42659:SF1">
    <property type="entry name" value="OXIDOREDUCTASE"/>
    <property type="match status" value="1"/>
</dbReference>
<dbReference type="SUPFAM" id="SSF56176">
    <property type="entry name" value="FAD-binding/transporter-associated domain-like"/>
    <property type="match status" value="1"/>
</dbReference>
<feature type="domain" description="FAD-binding PCMH-type" evidence="2">
    <location>
        <begin position="1"/>
        <end position="222"/>
    </location>
</feature>
<dbReference type="PANTHER" id="PTHR42659">
    <property type="entry name" value="XANTHINE DEHYDROGENASE SUBUNIT C-RELATED"/>
    <property type="match status" value="1"/>
</dbReference>
<dbReference type="InterPro" id="IPR036683">
    <property type="entry name" value="CO_DH_flav_C_dom_sf"/>
</dbReference>
<dbReference type="Gene3D" id="3.30.390.50">
    <property type="entry name" value="CO dehydrogenase flavoprotein, C-terminal domain"/>
    <property type="match status" value="1"/>
</dbReference>
<dbReference type="InterPro" id="IPR002346">
    <property type="entry name" value="Mopterin_DH_FAD-bd"/>
</dbReference>
<dbReference type="EMBL" id="JADBDY010000001">
    <property type="protein sequence ID" value="MBE1458794.1"/>
    <property type="molecule type" value="Genomic_DNA"/>
</dbReference>
<dbReference type="Gene3D" id="3.30.43.10">
    <property type="entry name" value="Uridine Diphospho-n-acetylenolpyruvylglucosamine Reductase, domain 2"/>
    <property type="match status" value="1"/>
</dbReference>
<dbReference type="Gene3D" id="3.30.465.10">
    <property type="match status" value="2"/>
</dbReference>
<protein>
    <submittedName>
        <fullName evidence="3">Xanthine dehydrogenase YagS FAD-binding subunit</fullName>
        <ecNumber evidence="3">1.17.1.4</ecNumber>
    </submittedName>
</protein>
<reference evidence="3 4" key="1">
    <citation type="submission" date="2020-10" db="EMBL/GenBank/DDBJ databases">
        <title>Sequencing the genomes of 1000 actinobacteria strains.</title>
        <authorList>
            <person name="Klenk H.-P."/>
        </authorList>
    </citation>
    <scope>NUCLEOTIDE SEQUENCE [LARGE SCALE GENOMIC DNA]</scope>
    <source>
        <strain evidence="3 4">DSM 45157</strain>
    </source>
</reference>
<evidence type="ECO:0000259" key="2">
    <source>
        <dbReference type="PROSITE" id="PS51387"/>
    </source>
</evidence>
<dbReference type="SMART" id="SM01092">
    <property type="entry name" value="CO_deh_flav_C"/>
    <property type="match status" value="1"/>
</dbReference>
<dbReference type="Pfam" id="PF00941">
    <property type="entry name" value="FAD_binding_5"/>
    <property type="match status" value="1"/>
</dbReference>
<dbReference type="EC" id="1.17.1.4" evidence="3"/>
<name>A0ABR9HID4_9ACTN</name>
<dbReference type="PROSITE" id="PS51387">
    <property type="entry name" value="FAD_PCMH"/>
    <property type="match status" value="1"/>
</dbReference>
<dbReference type="Pfam" id="PF03450">
    <property type="entry name" value="CO_deh_flav_C"/>
    <property type="match status" value="1"/>
</dbReference>
<organism evidence="3 4">
    <name type="scientific">Nocardiopsis terrae</name>
    <dbReference type="NCBI Taxonomy" id="372655"/>
    <lineage>
        <taxon>Bacteria</taxon>
        <taxon>Bacillati</taxon>
        <taxon>Actinomycetota</taxon>
        <taxon>Actinomycetes</taxon>
        <taxon>Streptosporangiales</taxon>
        <taxon>Nocardiopsidaceae</taxon>
        <taxon>Nocardiopsis</taxon>
    </lineage>
</organism>
<dbReference type="InterPro" id="IPR051312">
    <property type="entry name" value="Diverse_Substr_Oxidored"/>
</dbReference>
<evidence type="ECO:0000256" key="1">
    <source>
        <dbReference type="ARBA" id="ARBA00023002"/>
    </source>
</evidence>
<proteinExistence type="predicted"/>
<dbReference type="InterPro" id="IPR005107">
    <property type="entry name" value="CO_DH_flav_C"/>
</dbReference>
<gene>
    <name evidence="3" type="ORF">H4W79_003008</name>
</gene>
<dbReference type="Proteomes" id="UP000598217">
    <property type="component" value="Unassembled WGS sequence"/>
</dbReference>
<dbReference type="SUPFAM" id="SSF55447">
    <property type="entry name" value="CO dehydrogenase flavoprotein C-terminal domain-like"/>
    <property type="match status" value="1"/>
</dbReference>
<keyword evidence="1 3" id="KW-0560">Oxidoreductase</keyword>
<sequence length="333" mass="35255">MRSFAYSRAADVESAVADVSADPTSEYLAGGTTEVDMLRLGVVRPRRVVDINDLPIAAIEELPDGGTRLGGLARMSDVAAHPVVRERYPMVTEALEKGASAQLRNMASMGGNLMQRVRCSYFRDGDRACNKREPGSGCAALDGVNRTHAVLGTSEHCIAAHPSDAAVALTALDAVIRLRGPEGERTVAFDDFFLLPGDAPEREHPIGHGELITAIDLPVLPVARTSHYLKVRDRESYEFALASAAVALGTEGGTVTEARIGLGGVATKPWRARRAEQALAGSEAGPEAFARAADAELADAVPRGMNGFKVELAKRTMVRALTEVAARTRGGTA</sequence>
<dbReference type="InterPro" id="IPR016166">
    <property type="entry name" value="FAD-bd_PCMH"/>
</dbReference>
<comment type="caution">
    <text evidence="3">The sequence shown here is derived from an EMBL/GenBank/DDBJ whole genome shotgun (WGS) entry which is preliminary data.</text>
</comment>
<evidence type="ECO:0000313" key="3">
    <source>
        <dbReference type="EMBL" id="MBE1458794.1"/>
    </source>
</evidence>
<dbReference type="InterPro" id="IPR016167">
    <property type="entry name" value="FAD-bd_PCMH_sub1"/>
</dbReference>